<dbReference type="Pfam" id="PF13302">
    <property type="entry name" value="Acetyltransf_3"/>
    <property type="match status" value="1"/>
</dbReference>
<organism evidence="2 3">
    <name type="scientific">Candidatus Sneabacter namystus</name>
    <dbReference type="NCBI Taxonomy" id="2601646"/>
    <lineage>
        <taxon>Bacteria</taxon>
        <taxon>Pseudomonadati</taxon>
        <taxon>Pseudomonadota</taxon>
        <taxon>Alphaproteobacteria</taxon>
        <taxon>Rickettsiales</taxon>
        <taxon>Rickettsiaceae</taxon>
        <taxon>Rickettsieae</taxon>
        <taxon>Candidatus Sneabacter</taxon>
    </lineage>
</organism>
<dbReference type="AlphaFoldDB" id="A0A5C0UJM6"/>
<name>A0A5C0UJM6_9RICK</name>
<protein>
    <submittedName>
        <fullName evidence="2">GNAT family N-acetyltransferase</fullName>
    </submittedName>
</protein>
<dbReference type="GO" id="GO:0005737">
    <property type="term" value="C:cytoplasm"/>
    <property type="evidence" value="ECO:0007669"/>
    <property type="project" value="TreeGrafter"/>
</dbReference>
<gene>
    <name evidence="2" type="ORF">FZC37_01920</name>
</gene>
<reference evidence="2 3" key="1">
    <citation type="submission" date="2019-08" db="EMBL/GenBank/DDBJ databases">
        <title>Highly reduced genomes of protist endosymbionts show evolutionary convergence.</title>
        <authorList>
            <person name="George E."/>
            <person name="Husnik F."/>
            <person name="Tashyreva D."/>
            <person name="Prokopchuk G."/>
            <person name="Horak A."/>
            <person name="Kwong W.K."/>
            <person name="Lukes J."/>
            <person name="Keeling P.J."/>
        </authorList>
    </citation>
    <scope>NUCLEOTIDE SEQUENCE [LARGE SCALE GENOMIC DNA]</scope>
    <source>
        <strain evidence="2">1621</strain>
    </source>
</reference>
<keyword evidence="3" id="KW-1185">Reference proteome</keyword>
<sequence length="186" mass="21466">MDAAKDVFSRGNVPFYEEEKFFLRDLRDNDALSYLRYMTNDEVMKYLPTYLIPESLAASHSTLSYLRDLFLKKKGCTWGISLKDTDKLIGTIGFSYISFINRIGIVHFDLDKSLWGQGFIRTAFKHVLEFAHQMELVRVQASVVSGNDRAIKILEKFGFEKEGTHRKSELVQGEHKDSHTYAIILN</sequence>
<keyword evidence="2" id="KW-0808">Transferase</keyword>
<dbReference type="InterPro" id="IPR016181">
    <property type="entry name" value="Acyl_CoA_acyltransferase"/>
</dbReference>
<evidence type="ECO:0000259" key="1">
    <source>
        <dbReference type="PROSITE" id="PS51186"/>
    </source>
</evidence>
<dbReference type="PANTHER" id="PTHR43792">
    <property type="entry name" value="GNAT FAMILY, PUTATIVE (AFU_ORTHOLOGUE AFUA_3G00765)-RELATED-RELATED"/>
    <property type="match status" value="1"/>
</dbReference>
<accession>A0A5C0UJM6</accession>
<dbReference type="GO" id="GO:0008999">
    <property type="term" value="F:protein-N-terminal-alanine acetyltransferase activity"/>
    <property type="evidence" value="ECO:0007669"/>
    <property type="project" value="TreeGrafter"/>
</dbReference>
<dbReference type="InterPro" id="IPR000182">
    <property type="entry name" value="GNAT_dom"/>
</dbReference>
<dbReference type="OrthoDB" id="5295305at2"/>
<dbReference type="EMBL" id="CP043312">
    <property type="protein sequence ID" value="QEK39682.1"/>
    <property type="molecule type" value="Genomic_DNA"/>
</dbReference>
<dbReference type="Proteomes" id="UP000323844">
    <property type="component" value="Chromosome"/>
</dbReference>
<evidence type="ECO:0000313" key="2">
    <source>
        <dbReference type="EMBL" id="QEK39682.1"/>
    </source>
</evidence>
<proteinExistence type="predicted"/>
<dbReference type="InterPro" id="IPR051531">
    <property type="entry name" value="N-acetyltransferase"/>
</dbReference>
<dbReference type="KEGG" id="snay:FZC37_01920"/>
<dbReference type="SUPFAM" id="SSF55729">
    <property type="entry name" value="Acyl-CoA N-acyltransferases (Nat)"/>
    <property type="match status" value="1"/>
</dbReference>
<dbReference type="RefSeq" id="WP_148952043.1">
    <property type="nucleotide sequence ID" value="NZ_CP043312.1"/>
</dbReference>
<dbReference type="Gene3D" id="3.40.630.30">
    <property type="match status" value="1"/>
</dbReference>
<dbReference type="PROSITE" id="PS51186">
    <property type="entry name" value="GNAT"/>
    <property type="match status" value="1"/>
</dbReference>
<feature type="domain" description="N-acetyltransferase" evidence="1">
    <location>
        <begin position="21"/>
        <end position="186"/>
    </location>
</feature>
<dbReference type="PANTHER" id="PTHR43792:SF9">
    <property type="entry name" value="RIBOSOMAL-PROTEIN-ALANINE ACETYLTRANSFERASE"/>
    <property type="match status" value="1"/>
</dbReference>
<evidence type="ECO:0000313" key="3">
    <source>
        <dbReference type="Proteomes" id="UP000323844"/>
    </source>
</evidence>